<dbReference type="Proteomes" id="UP000257109">
    <property type="component" value="Unassembled WGS sequence"/>
</dbReference>
<proteinExistence type="predicted"/>
<keyword evidence="2" id="KW-1185">Reference proteome</keyword>
<reference evidence="1" key="1">
    <citation type="submission" date="2018-05" db="EMBL/GenBank/DDBJ databases">
        <title>Draft genome of Mucuna pruriens seed.</title>
        <authorList>
            <person name="Nnadi N.E."/>
            <person name="Vos R."/>
            <person name="Hasami M.H."/>
            <person name="Devisetty U.K."/>
            <person name="Aguiy J.C."/>
        </authorList>
    </citation>
    <scope>NUCLEOTIDE SEQUENCE [LARGE SCALE GENOMIC DNA]</scope>
    <source>
        <strain evidence="1">JCA_2017</strain>
    </source>
</reference>
<organism evidence="1 2">
    <name type="scientific">Mucuna pruriens</name>
    <name type="common">Velvet bean</name>
    <name type="synonym">Dolichos pruriens</name>
    <dbReference type="NCBI Taxonomy" id="157652"/>
    <lineage>
        <taxon>Eukaryota</taxon>
        <taxon>Viridiplantae</taxon>
        <taxon>Streptophyta</taxon>
        <taxon>Embryophyta</taxon>
        <taxon>Tracheophyta</taxon>
        <taxon>Spermatophyta</taxon>
        <taxon>Magnoliopsida</taxon>
        <taxon>eudicotyledons</taxon>
        <taxon>Gunneridae</taxon>
        <taxon>Pentapetalae</taxon>
        <taxon>rosids</taxon>
        <taxon>fabids</taxon>
        <taxon>Fabales</taxon>
        <taxon>Fabaceae</taxon>
        <taxon>Papilionoideae</taxon>
        <taxon>50 kb inversion clade</taxon>
        <taxon>NPAAA clade</taxon>
        <taxon>indigoferoid/millettioid clade</taxon>
        <taxon>Phaseoleae</taxon>
        <taxon>Mucuna</taxon>
    </lineage>
</organism>
<dbReference type="PANTHER" id="PTHR35046:SF9">
    <property type="entry name" value="RNA-DIRECTED DNA POLYMERASE"/>
    <property type="match status" value="1"/>
</dbReference>
<evidence type="ECO:0000313" key="1">
    <source>
        <dbReference type="EMBL" id="RDY10355.1"/>
    </source>
</evidence>
<feature type="non-terminal residue" evidence="1">
    <location>
        <position position="1"/>
    </location>
</feature>
<comment type="caution">
    <text evidence="1">The sequence shown here is derived from an EMBL/GenBank/DDBJ whole genome shotgun (WGS) entry which is preliminary data.</text>
</comment>
<evidence type="ECO:0000313" key="2">
    <source>
        <dbReference type="Proteomes" id="UP000257109"/>
    </source>
</evidence>
<dbReference type="OrthoDB" id="1935586at2759"/>
<name>A0A371I5P2_MUCPR</name>
<dbReference type="AlphaFoldDB" id="A0A371I5P2"/>
<dbReference type="PANTHER" id="PTHR35046">
    <property type="entry name" value="ZINC KNUCKLE (CCHC-TYPE) FAMILY PROTEIN"/>
    <property type="match status" value="1"/>
</dbReference>
<sequence>MKKDMHHICDRCLIYKIDKSKASFITCIPFSQFQLHHGWTFLWTLCLDDQGLKGDDAYHIANLFFKEIVRFHGLPKSKVLNRDTKFLSHFWRID</sequence>
<protein>
    <recommendedName>
        <fullName evidence="3">Integrase catalytic domain-containing protein</fullName>
    </recommendedName>
</protein>
<accession>A0A371I5P2</accession>
<gene>
    <name evidence="1" type="ORF">CR513_05145</name>
</gene>
<evidence type="ECO:0008006" key="3">
    <source>
        <dbReference type="Google" id="ProtNLM"/>
    </source>
</evidence>
<dbReference type="EMBL" id="QJKJ01000858">
    <property type="protein sequence ID" value="RDY10355.1"/>
    <property type="molecule type" value="Genomic_DNA"/>
</dbReference>